<dbReference type="GO" id="GO:0046872">
    <property type="term" value="F:metal ion binding"/>
    <property type="evidence" value="ECO:0007669"/>
    <property type="project" value="UniProtKB-KW"/>
</dbReference>
<evidence type="ECO:0000256" key="1">
    <source>
        <dbReference type="ARBA" id="ARBA00022617"/>
    </source>
</evidence>
<dbReference type="GO" id="GO:0020037">
    <property type="term" value="F:heme binding"/>
    <property type="evidence" value="ECO:0007669"/>
    <property type="project" value="InterPro"/>
</dbReference>
<name>A0A226BWI9_9FIRM</name>
<dbReference type="Gene3D" id="1.10.760.10">
    <property type="entry name" value="Cytochrome c-like domain"/>
    <property type="match status" value="1"/>
</dbReference>
<evidence type="ECO:0000256" key="2">
    <source>
        <dbReference type="ARBA" id="ARBA00022723"/>
    </source>
</evidence>
<dbReference type="RefSeq" id="WP_089024028.1">
    <property type="nucleotide sequence ID" value="NZ_NIQC01000022.1"/>
</dbReference>
<dbReference type="EMBL" id="NIQC01000022">
    <property type="protein sequence ID" value="OWZ83281.1"/>
    <property type="molecule type" value="Genomic_DNA"/>
</dbReference>
<protein>
    <recommendedName>
        <fullName evidence="6">Cytochrome c domain-containing protein</fullName>
    </recommendedName>
</protein>
<dbReference type="AlphaFoldDB" id="A0A226BWI9"/>
<proteinExistence type="predicted"/>
<dbReference type="InterPro" id="IPR009056">
    <property type="entry name" value="Cyt_c-like_dom"/>
</dbReference>
<feature type="domain" description="Cytochrome c" evidence="6">
    <location>
        <begin position="82"/>
        <end position="197"/>
    </location>
</feature>
<comment type="caution">
    <text evidence="7">The sequence shown here is derived from an EMBL/GenBank/DDBJ whole genome shotgun (WGS) entry which is preliminary data.</text>
</comment>
<sequence>MRKVVYAILGVLVVGLTIGSFVGLLTMGPRFIGYDSPRSTDMFGAGDRRYDYKGEWFFKSGRDGASQWPHTDTYDQDRRSGTYLNNGQRIYFSSASKSSIPVQARIGAMPMTSPMISCADCHGSDGSGSTIQTRQGEVNVPDIRYEQLSSNYTRTELKKVIRDGVDPEGNSYDWPMPNWVMSPDDYEDLLDYLETKSIE</sequence>
<evidence type="ECO:0000259" key="6">
    <source>
        <dbReference type="PROSITE" id="PS51007"/>
    </source>
</evidence>
<dbReference type="PROSITE" id="PS51007">
    <property type="entry name" value="CYTC"/>
    <property type="match status" value="1"/>
</dbReference>
<gene>
    <name evidence="7" type="ORF">CDO51_09485</name>
</gene>
<dbReference type="Pfam" id="PF00034">
    <property type="entry name" value="Cytochrom_C"/>
    <property type="match status" value="1"/>
</dbReference>
<keyword evidence="1 4" id="KW-0349">Heme</keyword>
<keyword evidence="2 4" id="KW-0479">Metal-binding</keyword>
<dbReference type="GO" id="GO:0009055">
    <property type="term" value="F:electron transfer activity"/>
    <property type="evidence" value="ECO:0007669"/>
    <property type="project" value="InterPro"/>
</dbReference>
<keyword evidence="5" id="KW-0472">Membrane</keyword>
<dbReference type="Proteomes" id="UP000214588">
    <property type="component" value="Unassembled WGS sequence"/>
</dbReference>
<keyword evidence="8" id="KW-1185">Reference proteome</keyword>
<dbReference type="InterPro" id="IPR036909">
    <property type="entry name" value="Cyt_c-like_dom_sf"/>
</dbReference>
<keyword evidence="5" id="KW-0812">Transmembrane</keyword>
<dbReference type="OrthoDB" id="6120839at2"/>
<feature type="transmembrane region" description="Helical" evidence="5">
    <location>
        <begin position="6"/>
        <end position="28"/>
    </location>
</feature>
<keyword evidence="3 4" id="KW-0408">Iron</keyword>
<evidence type="ECO:0000256" key="5">
    <source>
        <dbReference type="SAM" id="Phobius"/>
    </source>
</evidence>
<organism evidence="7 8">
    <name type="scientific">Natranaerobius trueperi</name>
    <dbReference type="NCBI Taxonomy" id="759412"/>
    <lineage>
        <taxon>Bacteria</taxon>
        <taxon>Bacillati</taxon>
        <taxon>Bacillota</taxon>
        <taxon>Clostridia</taxon>
        <taxon>Natranaerobiales</taxon>
        <taxon>Natranaerobiaceae</taxon>
        <taxon>Natranaerobius</taxon>
    </lineage>
</organism>
<reference evidence="7 8" key="1">
    <citation type="submission" date="2017-06" db="EMBL/GenBank/DDBJ databases">
        <title>Draft Genome Sequence of Natranaerobius trueperi halophilic, alkalithermophilic bacteria from soda lakes.</title>
        <authorList>
            <person name="Zhao B."/>
        </authorList>
    </citation>
    <scope>NUCLEOTIDE SEQUENCE [LARGE SCALE GENOMIC DNA]</scope>
    <source>
        <strain evidence="7 8">DSM 18760</strain>
    </source>
</reference>
<dbReference type="SUPFAM" id="SSF46626">
    <property type="entry name" value="Cytochrome c"/>
    <property type="match status" value="1"/>
</dbReference>
<keyword evidence="5" id="KW-1133">Transmembrane helix</keyword>
<evidence type="ECO:0000313" key="7">
    <source>
        <dbReference type="EMBL" id="OWZ83281.1"/>
    </source>
</evidence>
<evidence type="ECO:0000256" key="4">
    <source>
        <dbReference type="PROSITE-ProRule" id="PRU00433"/>
    </source>
</evidence>
<accession>A0A226BWI9</accession>
<evidence type="ECO:0000313" key="8">
    <source>
        <dbReference type="Proteomes" id="UP000214588"/>
    </source>
</evidence>
<evidence type="ECO:0000256" key="3">
    <source>
        <dbReference type="ARBA" id="ARBA00023004"/>
    </source>
</evidence>